<feature type="transmembrane region" description="Helical" evidence="5">
    <location>
        <begin position="117"/>
        <end position="136"/>
    </location>
</feature>
<keyword evidence="4 5" id="KW-0472">Membrane</keyword>
<evidence type="ECO:0000256" key="3">
    <source>
        <dbReference type="ARBA" id="ARBA00022989"/>
    </source>
</evidence>
<dbReference type="eggNOG" id="KOG1162">
    <property type="taxonomic scope" value="Eukaryota"/>
</dbReference>
<keyword evidence="8" id="KW-1185">Reference proteome</keyword>
<keyword evidence="3 5" id="KW-1133">Transmembrane helix</keyword>
<comment type="subcellular location">
    <subcellularLocation>
        <location evidence="1">Membrane</location>
        <topology evidence="1">Multi-pass membrane protein</topology>
    </subcellularLocation>
</comment>
<evidence type="ECO:0000313" key="8">
    <source>
        <dbReference type="Proteomes" id="UP000026915"/>
    </source>
</evidence>
<organism evidence="7 8">
    <name type="scientific">Theobroma cacao</name>
    <name type="common">Cacao</name>
    <name type="synonym">Cocoa</name>
    <dbReference type="NCBI Taxonomy" id="3641"/>
    <lineage>
        <taxon>Eukaryota</taxon>
        <taxon>Viridiplantae</taxon>
        <taxon>Streptophyta</taxon>
        <taxon>Embryophyta</taxon>
        <taxon>Tracheophyta</taxon>
        <taxon>Spermatophyta</taxon>
        <taxon>Magnoliopsida</taxon>
        <taxon>eudicotyledons</taxon>
        <taxon>Gunneridae</taxon>
        <taxon>Pentapetalae</taxon>
        <taxon>rosids</taxon>
        <taxon>malvids</taxon>
        <taxon>Malvales</taxon>
        <taxon>Malvaceae</taxon>
        <taxon>Byttnerioideae</taxon>
        <taxon>Theobroma</taxon>
    </lineage>
</organism>
<evidence type="ECO:0000256" key="2">
    <source>
        <dbReference type="ARBA" id="ARBA00022692"/>
    </source>
</evidence>
<evidence type="ECO:0000313" key="7">
    <source>
        <dbReference type="EMBL" id="EOY01847.1"/>
    </source>
</evidence>
<evidence type="ECO:0000256" key="4">
    <source>
        <dbReference type="ARBA" id="ARBA00023136"/>
    </source>
</evidence>
<evidence type="ECO:0000256" key="5">
    <source>
        <dbReference type="SAM" id="Phobius"/>
    </source>
</evidence>
<feature type="transmembrane region" description="Helical" evidence="5">
    <location>
        <begin position="83"/>
        <end position="105"/>
    </location>
</feature>
<dbReference type="PROSITE" id="PS51380">
    <property type="entry name" value="EXS"/>
    <property type="match status" value="1"/>
</dbReference>
<evidence type="ECO:0000259" key="6">
    <source>
        <dbReference type="PROSITE" id="PS51380"/>
    </source>
</evidence>
<protein>
    <submittedName>
        <fullName evidence="7">EXS (ERD1/XPR1/SYG1) family protein</fullName>
    </submittedName>
</protein>
<name>A0A061EBS3_THECC</name>
<dbReference type="PANTHER" id="PTHR10783">
    <property type="entry name" value="XENOTROPIC AND POLYTROPIC RETROVIRUS RECEPTOR 1-RELATED"/>
    <property type="match status" value="1"/>
</dbReference>
<accession>A0A061EBS3</accession>
<gene>
    <name evidence="7" type="ORF">TCM_011652</name>
</gene>
<feature type="domain" description="EXS" evidence="6">
    <location>
        <begin position="80"/>
        <end position="234"/>
    </location>
</feature>
<dbReference type="OMA" id="WVQIENE"/>
<dbReference type="EMBL" id="CM001880">
    <property type="protein sequence ID" value="EOY01847.1"/>
    <property type="molecule type" value="Genomic_DNA"/>
</dbReference>
<dbReference type="AlphaFoldDB" id="A0A061EBS3"/>
<evidence type="ECO:0000256" key="1">
    <source>
        <dbReference type="ARBA" id="ARBA00004141"/>
    </source>
</evidence>
<dbReference type="Pfam" id="PF03124">
    <property type="entry name" value="EXS"/>
    <property type="match status" value="1"/>
</dbReference>
<dbReference type="PANTHER" id="PTHR10783:SF104">
    <property type="entry name" value="PHOSPHATE TRANSPORTER PHO1 HOMOLOG 10"/>
    <property type="match status" value="1"/>
</dbReference>
<sequence length="234" mass="26935">MLQIVLVILFCPFDIIYRSTRFFFIQSLFRCLRAPLYKVTLSDFFLADQLTSQVQAIRSLDLYICYYSLGEVSQRQDKCHGHGVYNVLYFAVALIPYWTCLLQCLHRLFEEKAAVHGYGGLNYFLTIVAILIRAAFELKKGTVSSAVTTILSTYLELVMDWGLLRRHSKNAYLRDKLLVPHKSVYFAAMALDMVLRVAWVQIENEHLNNVGKLWALKSVPLPCNYIDEDSTKGD</sequence>
<reference evidence="7 8" key="1">
    <citation type="journal article" date="2013" name="Genome Biol.">
        <title>The genome sequence of the most widely cultivated cacao type and its use to identify candidate genes regulating pod color.</title>
        <authorList>
            <person name="Motamayor J.C."/>
            <person name="Mockaitis K."/>
            <person name="Schmutz J."/>
            <person name="Haiminen N."/>
            <person name="Iii D.L."/>
            <person name="Cornejo O."/>
            <person name="Findley S.D."/>
            <person name="Zheng P."/>
            <person name="Utro F."/>
            <person name="Royaert S."/>
            <person name="Saski C."/>
            <person name="Jenkins J."/>
            <person name="Podicheti R."/>
            <person name="Zhao M."/>
            <person name="Scheffler B.E."/>
            <person name="Stack J.C."/>
            <person name="Feltus F.A."/>
            <person name="Mustiga G.M."/>
            <person name="Amores F."/>
            <person name="Phillips W."/>
            <person name="Marelli J.P."/>
            <person name="May G.D."/>
            <person name="Shapiro H."/>
            <person name="Ma J."/>
            <person name="Bustamante C.D."/>
            <person name="Schnell R.J."/>
            <person name="Main D."/>
            <person name="Gilbert D."/>
            <person name="Parida L."/>
            <person name="Kuhn D.N."/>
        </authorList>
    </citation>
    <scope>NUCLEOTIDE SEQUENCE [LARGE SCALE GENOMIC DNA]</scope>
    <source>
        <strain evidence="8">cv. Matina 1-6</strain>
    </source>
</reference>
<proteinExistence type="predicted"/>
<dbReference type="GO" id="GO:0016020">
    <property type="term" value="C:membrane"/>
    <property type="evidence" value="ECO:0007669"/>
    <property type="project" value="UniProtKB-SubCell"/>
</dbReference>
<dbReference type="InterPro" id="IPR004342">
    <property type="entry name" value="EXS_C"/>
</dbReference>
<dbReference type="InParanoid" id="A0A061EBS3"/>
<keyword evidence="2 5" id="KW-0812">Transmembrane</keyword>
<dbReference type="HOGENOM" id="CLU_1186778_0_0_1"/>
<dbReference type="Proteomes" id="UP000026915">
    <property type="component" value="Chromosome 2"/>
</dbReference>
<dbReference type="Gramene" id="EOY01847">
    <property type="protein sequence ID" value="EOY01847"/>
    <property type="gene ID" value="TCM_011652"/>
</dbReference>